<keyword evidence="1 2" id="KW-0195">Cyclin</keyword>
<dbReference type="SUPFAM" id="SSF47954">
    <property type="entry name" value="Cyclin-like"/>
    <property type="match status" value="2"/>
</dbReference>
<dbReference type="AlphaFoldDB" id="A0A1Y1UPK4"/>
<gene>
    <name evidence="5" type="ORF">BD324DRAFT_576899</name>
</gene>
<evidence type="ECO:0000256" key="2">
    <source>
        <dbReference type="RuleBase" id="RU000383"/>
    </source>
</evidence>
<dbReference type="Pfam" id="PF16899">
    <property type="entry name" value="Cyclin_C_2"/>
    <property type="match status" value="1"/>
</dbReference>
<dbReference type="EMBL" id="NBSH01000003">
    <property type="protein sequence ID" value="ORX39396.1"/>
    <property type="molecule type" value="Genomic_DNA"/>
</dbReference>
<evidence type="ECO:0000259" key="4">
    <source>
        <dbReference type="SMART" id="SM00385"/>
    </source>
</evidence>
<dbReference type="InterPro" id="IPR031658">
    <property type="entry name" value="Cyclin_C_2"/>
</dbReference>
<name>A0A1Y1UPK4_9TREE</name>
<dbReference type="Pfam" id="PF00134">
    <property type="entry name" value="Cyclin_N"/>
    <property type="match status" value="1"/>
</dbReference>
<dbReference type="CDD" id="cd20525">
    <property type="entry name" value="CYCLIN_CCNH_rpt2"/>
    <property type="match status" value="1"/>
</dbReference>
<evidence type="ECO:0000313" key="6">
    <source>
        <dbReference type="Proteomes" id="UP000193218"/>
    </source>
</evidence>
<reference evidence="5 6" key="1">
    <citation type="submission" date="2017-03" db="EMBL/GenBank/DDBJ databases">
        <title>Widespread Adenine N6-methylation of Active Genes in Fungi.</title>
        <authorList>
            <consortium name="DOE Joint Genome Institute"/>
            <person name="Mondo S.J."/>
            <person name="Dannebaum R.O."/>
            <person name="Kuo R.C."/>
            <person name="Louie K.B."/>
            <person name="Bewick A.J."/>
            <person name="Labutti K."/>
            <person name="Haridas S."/>
            <person name="Kuo A."/>
            <person name="Salamov A."/>
            <person name="Ahrendt S.R."/>
            <person name="Lau R."/>
            <person name="Bowen B.P."/>
            <person name="Lipzen A."/>
            <person name="Sullivan W."/>
            <person name="Andreopoulos W.B."/>
            <person name="Clum A."/>
            <person name="Lindquist E."/>
            <person name="Daum C."/>
            <person name="Northen T.R."/>
            <person name="Ramamoorthy G."/>
            <person name="Schmitz R.J."/>
            <person name="Gryganskyi A."/>
            <person name="Culley D."/>
            <person name="Magnuson J."/>
            <person name="James T.Y."/>
            <person name="O'Malley M.A."/>
            <person name="Stajich J.E."/>
            <person name="Spatafora J.W."/>
            <person name="Visel A."/>
            <person name="Grigoriev I.V."/>
        </authorList>
    </citation>
    <scope>NUCLEOTIDE SEQUENCE [LARGE SCALE GENOMIC DNA]</scope>
    <source>
        <strain evidence="5 6">NRRL Y-17943</strain>
    </source>
</reference>
<dbReference type="FunFam" id="1.10.472.10:FF:000095">
    <property type="entry name" value="Cyclin Ccl1, putative (AFU_orthologue AFUA_5G07030)"/>
    <property type="match status" value="1"/>
</dbReference>
<keyword evidence="5" id="KW-0418">Kinase</keyword>
<dbReference type="CDD" id="cd20524">
    <property type="entry name" value="CYCLIN_CCNH_rpt1"/>
    <property type="match status" value="1"/>
</dbReference>
<sequence>MADEQAEASSSSAWSKTLVAGPSPYHESSQYRDWRYSPSQLTSLREALNKKSVEVVTRNTELEKEAQKKLGHDFQDPPPLTSYLSVQDEQLLLRFYLSQASTIIRQGFGLPEVVESTAMSYLKRFYLKNSVMEWHPRIIMPTCIYLAAKTTNYPVLMEHFTPKFAKLDAQEIIDTEFVVSQSLSFQFWVRTPEKALRGWALDLQTKPKADVKAVKKSISSALTFLSASRLTDAEFIFTPSQISLAALRLADRGLVDEYLEWKYEENGETTFGLTKGRLVEILVELEAMIETGKTELDRKTVKDIDKRLKQCSNPAKIPGTALYIQRKEEQAKEVAAQKAEKTLKLKEGMSDRDMVFGDVIRPTQSKKDTKTWSPRVTMGSDRPLDGAKMEPSGMGLKDEAMGNLIGGAGLRDIGKTHEDI</sequence>
<dbReference type="GO" id="GO:0006357">
    <property type="term" value="P:regulation of transcription by RNA polymerase II"/>
    <property type="evidence" value="ECO:0007669"/>
    <property type="project" value="InterPro"/>
</dbReference>
<dbReference type="SMART" id="SM00385">
    <property type="entry name" value="CYCLIN"/>
    <property type="match status" value="1"/>
</dbReference>
<evidence type="ECO:0000313" key="5">
    <source>
        <dbReference type="EMBL" id="ORX39396.1"/>
    </source>
</evidence>
<dbReference type="InParanoid" id="A0A1Y1UPK4"/>
<dbReference type="OrthoDB" id="340962at2759"/>
<accession>A0A1Y1UPK4</accession>
<comment type="caution">
    <text evidence="5">The sequence shown here is derived from an EMBL/GenBank/DDBJ whole genome shotgun (WGS) entry which is preliminary data.</text>
</comment>
<dbReference type="Proteomes" id="UP000193218">
    <property type="component" value="Unassembled WGS sequence"/>
</dbReference>
<dbReference type="GO" id="GO:0016538">
    <property type="term" value="F:cyclin-dependent protein serine/threonine kinase regulator activity"/>
    <property type="evidence" value="ECO:0007669"/>
    <property type="project" value="InterPro"/>
</dbReference>
<dbReference type="InterPro" id="IPR043198">
    <property type="entry name" value="Cyclin/Ssn8"/>
</dbReference>
<feature type="domain" description="Cyclin-like" evidence="4">
    <location>
        <begin position="95"/>
        <end position="181"/>
    </location>
</feature>
<feature type="region of interest" description="Disordered" evidence="3">
    <location>
        <begin position="365"/>
        <end position="400"/>
    </location>
</feature>
<dbReference type="PANTHER" id="PTHR10026">
    <property type="entry name" value="CYCLIN"/>
    <property type="match status" value="1"/>
</dbReference>
<dbReference type="InterPro" id="IPR013763">
    <property type="entry name" value="Cyclin-like_dom"/>
</dbReference>
<proteinExistence type="inferred from homology"/>
<dbReference type="InterPro" id="IPR036915">
    <property type="entry name" value="Cyclin-like_sf"/>
</dbReference>
<dbReference type="GeneID" id="33555031"/>
<dbReference type="Gene3D" id="1.10.472.10">
    <property type="entry name" value="Cyclin-like"/>
    <property type="match status" value="2"/>
</dbReference>
<dbReference type="STRING" id="4999.A0A1Y1UPK4"/>
<comment type="similarity">
    <text evidence="2">Belongs to the cyclin family.</text>
</comment>
<dbReference type="GO" id="GO:0016301">
    <property type="term" value="F:kinase activity"/>
    <property type="evidence" value="ECO:0007669"/>
    <property type="project" value="UniProtKB-KW"/>
</dbReference>
<keyword evidence="5" id="KW-0808">Transferase</keyword>
<protein>
    <submittedName>
        <fullName evidence="5">Putative cyclin-dependent protein kinase regulator</fullName>
    </submittedName>
</protein>
<evidence type="ECO:0000256" key="1">
    <source>
        <dbReference type="ARBA" id="ARBA00023127"/>
    </source>
</evidence>
<feature type="region of interest" description="Disordered" evidence="3">
    <location>
        <begin position="1"/>
        <end position="32"/>
    </location>
</feature>
<evidence type="ECO:0000256" key="3">
    <source>
        <dbReference type="SAM" id="MobiDB-lite"/>
    </source>
</evidence>
<dbReference type="InterPro" id="IPR006671">
    <property type="entry name" value="Cyclin_N"/>
</dbReference>
<keyword evidence="6" id="KW-1185">Reference proteome</keyword>
<organism evidence="5 6">
    <name type="scientific">Kockovaella imperatae</name>
    <dbReference type="NCBI Taxonomy" id="4999"/>
    <lineage>
        <taxon>Eukaryota</taxon>
        <taxon>Fungi</taxon>
        <taxon>Dikarya</taxon>
        <taxon>Basidiomycota</taxon>
        <taxon>Agaricomycotina</taxon>
        <taxon>Tremellomycetes</taxon>
        <taxon>Tremellales</taxon>
        <taxon>Cuniculitremaceae</taxon>
        <taxon>Kockovaella</taxon>
    </lineage>
</organism>
<dbReference type="FunCoup" id="A0A1Y1UPK4">
    <property type="interactions" value="596"/>
</dbReference>
<dbReference type="RefSeq" id="XP_021873259.1">
    <property type="nucleotide sequence ID" value="XM_022013223.1"/>
</dbReference>